<keyword evidence="3" id="KW-1185">Reference proteome</keyword>
<dbReference type="AlphaFoldDB" id="K0R2S4"/>
<dbReference type="Proteomes" id="UP000266841">
    <property type="component" value="Unassembled WGS sequence"/>
</dbReference>
<organism evidence="2 3">
    <name type="scientific">Thalassiosira oceanica</name>
    <name type="common">Marine diatom</name>
    <dbReference type="NCBI Taxonomy" id="159749"/>
    <lineage>
        <taxon>Eukaryota</taxon>
        <taxon>Sar</taxon>
        <taxon>Stramenopiles</taxon>
        <taxon>Ochrophyta</taxon>
        <taxon>Bacillariophyta</taxon>
        <taxon>Coscinodiscophyceae</taxon>
        <taxon>Thalassiosirophycidae</taxon>
        <taxon>Thalassiosirales</taxon>
        <taxon>Thalassiosiraceae</taxon>
        <taxon>Thalassiosira</taxon>
    </lineage>
</organism>
<proteinExistence type="predicted"/>
<sequence>MNTVGETDGETHDGGRRRMPSGEESNVSSQRDCIIGTRPGTALHGCPWTLDSIHEPVPRLLYVSTLDLLEMVITKLSPLDSSQPILCTNIMAPKNDNPLEKLAERRQSRPTRDLSLISSTNAVYNGRANSKRVGFLPVEITVDFDVDVDNDATRRKAAAARRKRDLRRTSTDVTDFTDMTEMSVPSRRNSQGTVESNFSASLPNLRDTFRRDESYLIGGSFRGGEEDFTASDGALFGEGRKEKQVRRRSDAMVRCQEVLEWVKARTDKNRRKVHFC</sequence>
<evidence type="ECO:0000313" key="3">
    <source>
        <dbReference type="Proteomes" id="UP000266841"/>
    </source>
</evidence>
<name>K0R2S4_THAOC</name>
<accession>K0R2S4</accession>
<dbReference type="EMBL" id="AGNL01047414">
    <property type="protein sequence ID" value="EJK47023.1"/>
    <property type="molecule type" value="Genomic_DNA"/>
</dbReference>
<comment type="caution">
    <text evidence="2">The sequence shown here is derived from an EMBL/GenBank/DDBJ whole genome shotgun (WGS) entry which is preliminary data.</text>
</comment>
<gene>
    <name evidence="2" type="ORF">THAOC_34286</name>
</gene>
<reference evidence="2 3" key="1">
    <citation type="journal article" date="2012" name="Genome Biol.">
        <title>Genome and low-iron response of an oceanic diatom adapted to chronic iron limitation.</title>
        <authorList>
            <person name="Lommer M."/>
            <person name="Specht M."/>
            <person name="Roy A.S."/>
            <person name="Kraemer L."/>
            <person name="Andreson R."/>
            <person name="Gutowska M.A."/>
            <person name="Wolf J."/>
            <person name="Bergner S.V."/>
            <person name="Schilhabel M.B."/>
            <person name="Klostermeier U.C."/>
            <person name="Beiko R.G."/>
            <person name="Rosenstiel P."/>
            <person name="Hippler M."/>
            <person name="Laroche J."/>
        </authorList>
    </citation>
    <scope>NUCLEOTIDE SEQUENCE [LARGE SCALE GENOMIC DNA]</scope>
    <source>
        <strain evidence="2 3">CCMP1005</strain>
    </source>
</reference>
<protein>
    <submittedName>
        <fullName evidence="2">Uncharacterized protein</fullName>
    </submittedName>
</protein>
<feature type="region of interest" description="Disordered" evidence="1">
    <location>
        <begin position="1"/>
        <end position="32"/>
    </location>
</feature>
<evidence type="ECO:0000256" key="1">
    <source>
        <dbReference type="SAM" id="MobiDB-lite"/>
    </source>
</evidence>
<evidence type="ECO:0000313" key="2">
    <source>
        <dbReference type="EMBL" id="EJK47023.1"/>
    </source>
</evidence>